<dbReference type="PANTHER" id="PTHR34001:SF3">
    <property type="entry name" value="BLL7405 PROTEIN"/>
    <property type="match status" value="1"/>
</dbReference>
<dbReference type="InterPro" id="IPR023614">
    <property type="entry name" value="Porin_dom_sf"/>
</dbReference>
<evidence type="ECO:0000256" key="3">
    <source>
        <dbReference type="ARBA" id="ARBA00023136"/>
    </source>
</evidence>
<dbReference type="InterPro" id="IPR027385">
    <property type="entry name" value="Beta-barrel_OMP"/>
</dbReference>
<protein>
    <submittedName>
        <fullName evidence="7">Outer membrane immunogenic protein</fullName>
    </submittedName>
</protein>
<sequence length="198" mass="20175">MNRFIIAALPLLIASPALAGGIVPAPLEPAPVFVAPAAPVYDWTGFYVGAQASYADVEADGTIGTINADGNGGVYGLRAGYDLDLGSTVVGGLVQYDTGSIGLDGTTTELDNILRVGGRVGFDAGRSLYYATAGYASADTSDLGSADGYFAGVGYEMFLTPAVSLGAEAIYNDFGELDGSAGTDLKATTVGLNVNYRF</sequence>
<dbReference type="PANTHER" id="PTHR34001">
    <property type="entry name" value="BLL7405 PROTEIN"/>
    <property type="match status" value="1"/>
</dbReference>
<dbReference type="GO" id="GO:0016020">
    <property type="term" value="C:membrane"/>
    <property type="evidence" value="ECO:0007669"/>
    <property type="project" value="UniProtKB-SubCell"/>
</dbReference>
<organism evidence="7 8">
    <name type="scientific">Jannaschia helgolandensis</name>
    <dbReference type="NCBI Taxonomy" id="188906"/>
    <lineage>
        <taxon>Bacteria</taxon>
        <taxon>Pseudomonadati</taxon>
        <taxon>Pseudomonadota</taxon>
        <taxon>Alphaproteobacteria</taxon>
        <taxon>Rhodobacterales</taxon>
        <taxon>Roseobacteraceae</taxon>
        <taxon>Jannaschia</taxon>
    </lineage>
</organism>
<dbReference type="STRING" id="188906.SAMN04488526_2034"/>
<dbReference type="EMBL" id="FNZQ01000003">
    <property type="protein sequence ID" value="SEL13790.1"/>
    <property type="molecule type" value="Genomic_DNA"/>
</dbReference>
<feature type="chain" id="PRO_5011565096" evidence="5">
    <location>
        <begin position="20"/>
        <end position="198"/>
    </location>
</feature>
<dbReference type="Gene3D" id="2.40.160.10">
    <property type="entry name" value="Porin"/>
    <property type="match status" value="1"/>
</dbReference>
<dbReference type="OrthoDB" id="268975at2"/>
<keyword evidence="2 5" id="KW-0732">Signal</keyword>
<evidence type="ECO:0000256" key="2">
    <source>
        <dbReference type="ARBA" id="ARBA00022729"/>
    </source>
</evidence>
<dbReference type="SUPFAM" id="SSF56925">
    <property type="entry name" value="OMPA-like"/>
    <property type="match status" value="1"/>
</dbReference>
<dbReference type="Pfam" id="PF13505">
    <property type="entry name" value="OMP_b-brl"/>
    <property type="match status" value="1"/>
</dbReference>
<name>A0A1H7MR73_9RHOB</name>
<evidence type="ECO:0000256" key="1">
    <source>
        <dbReference type="ARBA" id="ARBA00004370"/>
    </source>
</evidence>
<dbReference type="InterPro" id="IPR011250">
    <property type="entry name" value="OMP/PagP_B-barrel"/>
</dbReference>
<dbReference type="AlphaFoldDB" id="A0A1H7MR73"/>
<evidence type="ECO:0000313" key="7">
    <source>
        <dbReference type="EMBL" id="SEL13790.1"/>
    </source>
</evidence>
<accession>A0A1H7MR73</accession>
<evidence type="ECO:0000256" key="5">
    <source>
        <dbReference type="SAM" id="SignalP"/>
    </source>
</evidence>
<proteinExistence type="inferred from homology"/>
<keyword evidence="8" id="KW-1185">Reference proteome</keyword>
<comment type="subcellular location">
    <subcellularLocation>
        <location evidence="1">Membrane</location>
    </subcellularLocation>
</comment>
<reference evidence="7 8" key="1">
    <citation type="submission" date="2016-10" db="EMBL/GenBank/DDBJ databases">
        <authorList>
            <person name="de Groot N.N."/>
        </authorList>
    </citation>
    <scope>NUCLEOTIDE SEQUENCE [LARGE SCALE GENOMIC DNA]</scope>
    <source>
        <strain evidence="7 8">DSM 14858</strain>
    </source>
</reference>
<dbReference type="RefSeq" id="WP_092762400.1">
    <property type="nucleotide sequence ID" value="NZ_FNZQ01000003.1"/>
</dbReference>
<feature type="domain" description="Outer membrane protein beta-barrel" evidence="6">
    <location>
        <begin position="32"/>
        <end position="198"/>
    </location>
</feature>
<comment type="similarity">
    <text evidence="4">Belongs to the Omp25/RopB family.</text>
</comment>
<dbReference type="InterPro" id="IPR051692">
    <property type="entry name" value="OMP-like"/>
</dbReference>
<dbReference type="Proteomes" id="UP000199283">
    <property type="component" value="Unassembled WGS sequence"/>
</dbReference>
<evidence type="ECO:0000256" key="4">
    <source>
        <dbReference type="ARBA" id="ARBA00038306"/>
    </source>
</evidence>
<evidence type="ECO:0000259" key="6">
    <source>
        <dbReference type="Pfam" id="PF13505"/>
    </source>
</evidence>
<gene>
    <name evidence="7" type="ORF">SAMN04488526_2034</name>
</gene>
<feature type="signal peptide" evidence="5">
    <location>
        <begin position="1"/>
        <end position="19"/>
    </location>
</feature>
<evidence type="ECO:0000313" key="8">
    <source>
        <dbReference type="Proteomes" id="UP000199283"/>
    </source>
</evidence>
<keyword evidence="3" id="KW-0472">Membrane</keyword>